<feature type="region of interest" description="Disordered" evidence="4">
    <location>
        <begin position="1"/>
        <end position="69"/>
    </location>
</feature>
<keyword evidence="6" id="KW-0418">Kinase</keyword>
<dbReference type="Gene3D" id="3.30.200.20">
    <property type="entry name" value="Phosphorylase Kinase, domain 1"/>
    <property type="match status" value="1"/>
</dbReference>
<evidence type="ECO:0000256" key="4">
    <source>
        <dbReference type="SAM" id="MobiDB-lite"/>
    </source>
</evidence>
<dbReference type="GO" id="GO:0005737">
    <property type="term" value="C:cytoplasm"/>
    <property type="evidence" value="ECO:0007669"/>
    <property type="project" value="TreeGrafter"/>
</dbReference>
<dbReference type="EMBL" id="FOMX01000011">
    <property type="protein sequence ID" value="SFE30510.1"/>
    <property type="molecule type" value="Genomic_DNA"/>
</dbReference>
<keyword evidence="1 3" id="KW-0547">Nucleotide-binding</keyword>
<evidence type="ECO:0000313" key="7">
    <source>
        <dbReference type="Proteomes" id="UP000199400"/>
    </source>
</evidence>
<gene>
    <name evidence="6" type="ORF">SAMN02745121_03803</name>
</gene>
<dbReference type="GO" id="GO:0004016">
    <property type="term" value="F:adenylate cyclase activity"/>
    <property type="evidence" value="ECO:0007669"/>
    <property type="project" value="TreeGrafter"/>
</dbReference>
<dbReference type="RefSeq" id="WP_096332662.1">
    <property type="nucleotide sequence ID" value="NZ_FOMX01000011.1"/>
</dbReference>
<dbReference type="InterPro" id="IPR011009">
    <property type="entry name" value="Kinase-like_dom_sf"/>
</dbReference>
<dbReference type="SMART" id="SM00220">
    <property type="entry name" value="S_TKc"/>
    <property type="match status" value="1"/>
</dbReference>
<evidence type="ECO:0000256" key="1">
    <source>
        <dbReference type="ARBA" id="ARBA00022741"/>
    </source>
</evidence>
<dbReference type="Gene3D" id="1.10.510.10">
    <property type="entry name" value="Transferase(Phosphotransferase) domain 1"/>
    <property type="match status" value="1"/>
</dbReference>
<dbReference type="PANTHER" id="PTHR16305">
    <property type="entry name" value="TESTICULAR SOLUBLE ADENYLYL CYCLASE"/>
    <property type="match status" value="1"/>
</dbReference>
<dbReference type="PANTHER" id="PTHR16305:SF28">
    <property type="entry name" value="GUANYLATE CYCLASE DOMAIN-CONTAINING PROTEIN"/>
    <property type="match status" value="1"/>
</dbReference>
<dbReference type="InterPro" id="IPR008271">
    <property type="entry name" value="Ser/Thr_kinase_AS"/>
</dbReference>
<dbReference type="PROSITE" id="PS50011">
    <property type="entry name" value="PROTEIN_KINASE_DOM"/>
    <property type="match status" value="1"/>
</dbReference>
<dbReference type="Proteomes" id="UP000199400">
    <property type="component" value="Unassembled WGS sequence"/>
</dbReference>
<dbReference type="CDD" id="cd14014">
    <property type="entry name" value="STKc_PknB_like"/>
    <property type="match status" value="1"/>
</dbReference>
<dbReference type="Pfam" id="PF13191">
    <property type="entry name" value="AAA_16"/>
    <property type="match status" value="1"/>
</dbReference>
<evidence type="ECO:0000256" key="3">
    <source>
        <dbReference type="PROSITE-ProRule" id="PRU10141"/>
    </source>
</evidence>
<keyword evidence="6" id="KW-0723">Serine/threonine-protein kinase</keyword>
<dbReference type="SUPFAM" id="SSF52540">
    <property type="entry name" value="P-loop containing nucleoside triphosphate hydrolases"/>
    <property type="match status" value="1"/>
</dbReference>
<dbReference type="SUPFAM" id="SSF56112">
    <property type="entry name" value="Protein kinase-like (PK-like)"/>
    <property type="match status" value="1"/>
</dbReference>
<dbReference type="InterPro" id="IPR000719">
    <property type="entry name" value="Prot_kinase_dom"/>
</dbReference>
<dbReference type="InterPro" id="IPR027417">
    <property type="entry name" value="P-loop_NTPase"/>
</dbReference>
<dbReference type="Gene3D" id="3.40.50.300">
    <property type="entry name" value="P-loop containing nucleotide triphosphate hydrolases"/>
    <property type="match status" value="1"/>
</dbReference>
<proteinExistence type="predicted"/>
<sequence>MAVHGGGSPGAKAGEVAGGAPERGDFGFAATVDSDTVDGPSAGMTGGGSTGRARLPPHLDSTSSQDSSVFEARSMPMNIGRHVLVRPLGMGGMGQVFEARAPDGTTVALKIIRGTSPERLYRFKREFRALSAVVHPNIVALYDLVHVDESGGPGLAFFTMELLRGAHFVAAVRDETADDAALDEAGLRRLQDGLVGLACGLSCVHRHGLVHRDIKPSNVMITATGRVVVLDLGLVRESRVASFDSLGENAPLLGTPLYMAPEQVIRSDDAGPPADWYAVGEVLWECLGGESRHAGRPLVEVFERKLMEPPEPPSRRRPGVPPHLDQLCVDLLAREPAARPSAGDVLVRLGRGDLVAIELTVQGLLGREHEARLLRDQLVQTGRTGAVFVSGPSGFGKTTLVEHVLDVVRREDSVVAFSGSCSERESIPFKALDSAIDALSLYLCNTDADATAISRPDDLAALARLFPILRTVPAIRAVDDARLDGLDPIEIRRRAADSLAEVLTRIAARRPVVLALDDLQWADLDSVLLLESVLLRKHPPPVTLLGSHREGTEATRAPLAHLWKSLEAAEHIGLRRVLVGPLSDEQSVALAARLLGGPVDDPVVTRIAREAGGSPFFIGELARHALAHGGLDDAGLSLDNLLRAHLQRLPLSAKRLVEVLAVAGGRLPRDLAVDIVAAAAGPVDRGTLARLRAEHLIRIADASQDDVLETYHDRVREAAAQEAAESHGSELAAIHRAIGEALLRTGSTDAATLAHHFRAAGDTERATQFTLAAALEAARALAFDQAAELFRAALSIGGIDAATATHTRAHLAAALANAGRLHAAARVYTDAAHADDTSASEAQRTEWLRLATAHFLSTGHHDEGRAVLEELLPRVGLSLPRGTASTIVALLGQRALLATRKLVLPPPGGPRLSELDAQRLDVCWTATRGLLYSDGISSALFHARHLRLALSSGDPLRAARAIGYEAYVRALMEGGAADAAATAIFDSLEASAEIQASPYVRGMLAQYRAGAHHMLCRFEPAMASYERGIAILREQCTGVMDEVAQMDAHRMMVLLYLGRIGELGDVAFRLLRECAERPNPYVEGFARGVLGNHVYLAQDQVDAAHEQLELYRRHAPKRFEAHFFNCASKQTELLRYRGEAEAAWQQNQADSAIVEKFPFFRVPFVKAEFYRSRAANALALAARSRDPAPLLKIARAAAKQCFRVPLPMSDAYGRLTLASAAALEGVQDVAVSELRRAVAIFERLAMGSDLAASRRRLAALLGGDEGRGQQQQADAWFAAQDILRPDRFTDMIAPGFDRQT</sequence>
<keyword evidence="7" id="KW-1185">Reference proteome</keyword>
<evidence type="ECO:0000256" key="2">
    <source>
        <dbReference type="ARBA" id="ARBA00022840"/>
    </source>
</evidence>
<evidence type="ECO:0000313" key="6">
    <source>
        <dbReference type="EMBL" id="SFE30510.1"/>
    </source>
</evidence>
<protein>
    <submittedName>
        <fullName evidence="6">Serine/threonine protein kinase</fullName>
    </submittedName>
</protein>
<dbReference type="GO" id="GO:0005524">
    <property type="term" value="F:ATP binding"/>
    <property type="evidence" value="ECO:0007669"/>
    <property type="project" value="UniProtKB-UniRule"/>
</dbReference>
<keyword evidence="2 3" id="KW-0067">ATP-binding</keyword>
<dbReference type="STRING" id="54.SAMN02745121_03803"/>
<dbReference type="InterPro" id="IPR041664">
    <property type="entry name" value="AAA_16"/>
</dbReference>
<feature type="domain" description="Protein kinase" evidence="5">
    <location>
        <begin position="82"/>
        <end position="355"/>
    </location>
</feature>
<reference evidence="7" key="1">
    <citation type="submission" date="2016-10" db="EMBL/GenBank/DDBJ databases">
        <authorList>
            <person name="Varghese N."/>
            <person name="Submissions S."/>
        </authorList>
    </citation>
    <scope>NUCLEOTIDE SEQUENCE [LARGE SCALE GENOMIC DNA]</scope>
    <source>
        <strain evidence="7">ATCC 25963</strain>
    </source>
</reference>
<dbReference type="OrthoDB" id="5476445at2"/>
<accession>A0A1I1ZJK3</accession>
<dbReference type="InterPro" id="IPR017441">
    <property type="entry name" value="Protein_kinase_ATP_BS"/>
</dbReference>
<keyword evidence="6" id="KW-0808">Transferase</keyword>
<organism evidence="6 7">
    <name type="scientific">Nannocystis exedens</name>
    <dbReference type="NCBI Taxonomy" id="54"/>
    <lineage>
        <taxon>Bacteria</taxon>
        <taxon>Pseudomonadati</taxon>
        <taxon>Myxococcota</taxon>
        <taxon>Polyangia</taxon>
        <taxon>Nannocystales</taxon>
        <taxon>Nannocystaceae</taxon>
        <taxon>Nannocystis</taxon>
    </lineage>
</organism>
<dbReference type="GO" id="GO:0004674">
    <property type="term" value="F:protein serine/threonine kinase activity"/>
    <property type="evidence" value="ECO:0007669"/>
    <property type="project" value="UniProtKB-KW"/>
</dbReference>
<feature type="binding site" evidence="3">
    <location>
        <position position="110"/>
    </location>
    <ligand>
        <name>ATP</name>
        <dbReference type="ChEBI" id="CHEBI:30616"/>
    </ligand>
</feature>
<evidence type="ECO:0000259" key="5">
    <source>
        <dbReference type="PROSITE" id="PS50011"/>
    </source>
</evidence>
<dbReference type="PROSITE" id="PS00107">
    <property type="entry name" value="PROTEIN_KINASE_ATP"/>
    <property type="match status" value="1"/>
</dbReference>
<dbReference type="Pfam" id="PF00069">
    <property type="entry name" value="Pkinase"/>
    <property type="match status" value="1"/>
</dbReference>
<dbReference type="PROSITE" id="PS00108">
    <property type="entry name" value="PROTEIN_KINASE_ST"/>
    <property type="match status" value="1"/>
</dbReference>
<name>A0A1I1ZJK3_9BACT</name>